<evidence type="ECO:0000259" key="11">
    <source>
        <dbReference type="PROSITE" id="PS51698"/>
    </source>
</evidence>
<dbReference type="Proteomes" id="UP000008021">
    <property type="component" value="Chromosome 6"/>
</dbReference>
<dbReference type="SMART" id="SM00504">
    <property type="entry name" value="Ubox"/>
    <property type="match status" value="1"/>
</dbReference>
<feature type="region of interest" description="Disordered" evidence="10">
    <location>
        <begin position="1"/>
        <end position="36"/>
    </location>
</feature>
<dbReference type="EC" id="2.3.2.27" evidence="3"/>
<dbReference type="STRING" id="40149.A0A0E0DXA0"/>
<dbReference type="Pfam" id="PF04564">
    <property type="entry name" value="U-box"/>
    <property type="match status" value="1"/>
</dbReference>
<dbReference type="SUPFAM" id="SSF57850">
    <property type="entry name" value="RING/U-box"/>
    <property type="match status" value="1"/>
</dbReference>
<keyword evidence="13" id="KW-1185">Reference proteome</keyword>
<dbReference type="Gene3D" id="3.30.40.10">
    <property type="entry name" value="Zinc/RING finger domain, C3HC4 (zinc finger)"/>
    <property type="match status" value="1"/>
</dbReference>
<dbReference type="HOGENOM" id="CLU_000134_46_0_1"/>
<evidence type="ECO:0000256" key="6">
    <source>
        <dbReference type="ARBA" id="ARBA00022786"/>
    </source>
</evidence>
<evidence type="ECO:0000256" key="4">
    <source>
        <dbReference type="ARBA" id="ARBA00022679"/>
    </source>
</evidence>
<dbReference type="PROSITE" id="PS51698">
    <property type="entry name" value="U_BOX"/>
    <property type="match status" value="1"/>
</dbReference>
<dbReference type="InterPro" id="IPR013083">
    <property type="entry name" value="Znf_RING/FYVE/PHD"/>
</dbReference>
<dbReference type="SMART" id="SM00028">
    <property type="entry name" value="TPR"/>
    <property type="match status" value="5"/>
</dbReference>
<dbReference type="FunFam" id="1.25.40.10:FF:000860">
    <property type="entry name" value="Putative Heat shock protein STI"/>
    <property type="match status" value="1"/>
</dbReference>
<comment type="catalytic activity">
    <reaction evidence="1">
        <text>S-ubiquitinyl-[E2 ubiquitin-conjugating enzyme]-L-cysteine + [acceptor protein]-L-lysine = [E2 ubiquitin-conjugating enzyme]-L-cysteine + N(6)-ubiquitinyl-[acceptor protein]-L-lysine.</text>
        <dbReference type="EC" id="2.3.2.27"/>
    </reaction>
</comment>
<dbReference type="GO" id="GO:0051879">
    <property type="term" value="F:Hsp90 protein binding"/>
    <property type="evidence" value="ECO:0007669"/>
    <property type="project" value="TreeGrafter"/>
</dbReference>
<dbReference type="PANTHER" id="PTHR22904:SF523">
    <property type="entry name" value="STRESS-INDUCED-PHOSPHOPROTEIN 1"/>
    <property type="match status" value="1"/>
</dbReference>
<proteinExistence type="predicted"/>
<name>A0A0E0DXA0_9ORYZ</name>
<dbReference type="SUPFAM" id="SSF48452">
    <property type="entry name" value="TPR-like"/>
    <property type="match status" value="2"/>
</dbReference>
<evidence type="ECO:0000313" key="13">
    <source>
        <dbReference type="Proteomes" id="UP000008021"/>
    </source>
</evidence>
<accession>A0A0E0DXA0</accession>
<dbReference type="UniPathway" id="UPA00143"/>
<dbReference type="InterPro" id="IPR011990">
    <property type="entry name" value="TPR-like_helical_dom_sf"/>
</dbReference>
<dbReference type="PROSITE" id="PS50005">
    <property type="entry name" value="TPR"/>
    <property type="match status" value="1"/>
</dbReference>
<feature type="repeat" description="TPR" evidence="8">
    <location>
        <begin position="25"/>
        <end position="58"/>
    </location>
</feature>
<reference evidence="12" key="2">
    <citation type="submission" date="2018-05" db="EMBL/GenBank/DDBJ databases">
        <title>OmerRS3 (Oryza meridionalis Reference Sequence Version 3).</title>
        <authorList>
            <person name="Zhang J."/>
            <person name="Kudrna D."/>
            <person name="Lee S."/>
            <person name="Talag J."/>
            <person name="Welchert J."/>
            <person name="Wing R.A."/>
        </authorList>
    </citation>
    <scope>NUCLEOTIDE SEQUENCE [LARGE SCALE GENOMIC DNA]</scope>
    <source>
        <strain evidence="12">cv. OR44</strain>
    </source>
</reference>
<keyword evidence="5" id="KW-0677">Repeat</keyword>
<evidence type="ECO:0000256" key="5">
    <source>
        <dbReference type="ARBA" id="ARBA00022737"/>
    </source>
</evidence>
<feature type="coiled-coil region" evidence="9">
    <location>
        <begin position="301"/>
        <end position="335"/>
    </location>
</feature>
<evidence type="ECO:0000256" key="9">
    <source>
        <dbReference type="SAM" id="Coils"/>
    </source>
</evidence>
<keyword evidence="9" id="KW-0175">Coiled coil</keyword>
<evidence type="ECO:0000256" key="1">
    <source>
        <dbReference type="ARBA" id="ARBA00000900"/>
    </source>
</evidence>
<evidence type="ECO:0000256" key="3">
    <source>
        <dbReference type="ARBA" id="ARBA00012483"/>
    </source>
</evidence>
<reference evidence="12" key="1">
    <citation type="submission" date="2015-04" db="UniProtKB">
        <authorList>
            <consortium name="EnsemblPlants"/>
        </authorList>
    </citation>
    <scope>IDENTIFICATION</scope>
</reference>
<keyword evidence="6" id="KW-0833">Ubl conjugation pathway</keyword>
<dbReference type="InterPro" id="IPR003613">
    <property type="entry name" value="Ubox_domain"/>
</dbReference>
<keyword evidence="4" id="KW-0808">Transferase</keyword>
<sequence length="430" mass="49582">MAPAHSHRRGATEANEQMRKKKEKAQREKEAGDDDFDEGRYKRAVEHYARAAALDPGDISFPIKCAKSYFHMDQYEECVRRCDEAVERGRELRAKKSLVALALLLKGTALLNLADCASDCKAAIRALKQSLDEHYNKGTEAILDEAESAMEEMEELEKEAAKHHRDKGKELLSQKRHKEAAIQFTKAIKKNPTNPRNFSDRAKCRIELNALAEGLEDADKSIELDPTFWKGYLRKGEVQFLMHNYEDAMTTYPDGLKYGPQKTIIYDGIKRCLQQIKMAKDRDDRAKDLWEAFKKSSSSQVEKLTMQCNVVTVELKSAKERNANLEQQLSEQIGRIERLLLIKNREPPHFICPISQEVMNDPHFAADGHTYEAEHIRKWLNDGHDASPMTNERLQHKKLTPNHALRSAIREWHQHRNMRHTSPRSQQLFL</sequence>
<evidence type="ECO:0000256" key="8">
    <source>
        <dbReference type="PROSITE-ProRule" id="PRU00339"/>
    </source>
</evidence>
<dbReference type="Gramene" id="OMERI06G04520.1">
    <property type="protein sequence ID" value="OMERI06G04520.1"/>
    <property type="gene ID" value="OMERI06G04520"/>
</dbReference>
<feature type="domain" description="U-box" evidence="11">
    <location>
        <begin position="345"/>
        <end position="419"/>
    </location>
</feature>
<dbReference type="CDD" id="cd16655">
    <property type="entry name" value="RING-Ubox_WDSUB1-like"/>
    <property type="match status" value="1"/>
</dbReference>
<dbReference type="GO" id="GO:0016567">
    <property type="term" value="P:protein ubiquitination"/>
    <property type="evidence" value="ECO:0007669"/>
    <property type="project" value="UniProtKB-UniPathway"/>
</dbReference>
<dbReference type="Pfam" id="PF14559">
    <property type="entry name" value="TPR_19"/>
    <property type="match status" value="1"/>
</dbReference>
<keyword evidence="7 8" id="KW-0802">TPR repeat</keyword>
<protein>
    <recommendedName>
        <fullName evidence="3">RING-type E3 ubiquitin transferase</fullName>
        <ecNumber evidence="3">2.3.2.27</ecNumber>
    </recommendedName>
</protein>
<comment type="pathway">
    <text evidence="2">Protein modification; protein ubiquitination.</text>
</comment>
<dbReference type="EnsemblPlants" id="OMERI06G04520.1">
    <property type="protein sequence ID" value="OMERI06G04520.1"/>
    <property type="gene ID" value="OMERI06G04520"/>
</dbReference>
<feature type="coiled-coil region" evidence="9">
    <location>
        <begin position="136"/>
        <end position="166"/>
    </location>
</feature>
<dbReference type="Gene3D" id="1.25.40.10">
    <property type="entry name" value="Tetratricopeptide repeat domain"/>
    <property type="match status" value="2"/>
</dbReference>
<evidence type="ECO:0000256" key="2">
    <source>
        <dbReference type="ARBA" id="ARBA00004906"/>
    </source>
</evidence>
<evidence type="ECO:0000256" key="10">
    <source>
        <dbReference type="SAM" id="MobiDB-lite"/>
    </source>
</evidence>
<dbReference type="PANTHER" id="PTHR22904">
    <property type="entry name" value="TPR REPEAT CONTAINING PROTEIN"/>
    <property type="match status" value="1"/>
</dbReference>
<dbReference type="FunFam" id="3.30.40.10:FF:000428">
    <property type="entry name" value="U-box domain-containing protein 54"/>
    <property type="match status" value="1"/>
</dbReference>
<dbReference type="InterPro" id="IPR019734">
    <property type="entry name" value="TPR_rpt"/>
</dbReference>
<dbReference type="FunFam" id="1.25.40.10:FF:001065">
    <property type="entry name" value="Putative Heat shock protein STI"/>
    <property type="match status" value="1"/>
</dbReference>
<evidence type="ECO:0000256" key="7">
    <source>
        <dbReference type="ARBA" id="ARBA00022803"/>
    </source>
</evidence>
<dbReference type="GO" id="GO:0061630">
    <property type="term" value="F:ubiquitin protein ligase activity"/>
    <property type="evidence" value="ECO:0007669"/>
    <property type="project" value="UniProtKB-EC"/>
</dbReference>
<evidence type="ECO:0000313" key="12">
    <source>
        <dbReference type="EnsemblPlants" id="OMERI06G04520.1"/>
    </source>
</evidence>
<organism evidence="12">
    <name type="scientific">Oryza meridionalis</name>
    <dbReference type="NCBI Taxonomy" id="40149"/>
    <lineage>
        <taxon>Eukaryota</taxon>
        <taxon>Viridiplantae</taxon>
        <taxon>Streptophyta</taxon>
        <taxon>Embryophyta</taxon>
        <taxon>Tracheophyta</taxon>
        <taxon>Spermatophyta</taxon>
        <taxon>Magnoliopsida</taxon>
        <taxon>Liliopsida</taxon>
        <taxon>Poales</taxon>
        <taxon>Poaceae</taxon>
        <taxon>BOP clade</taxon>
        <taxon>Oryzoideae</taxon>
        <taxon>Oryzeae</taxon>
        <taxon>Oryzinae</taxon>
        <taxon>Oryza</taxon>
    </lineage>
</organism>
<dbReference type="AlphaFoldDB" id="A0A0E0DXA0"/>